<reference evidence="1" key="1">
    <citation type="submission" date="2023-04" db="EMBL/GenBank/DDBJ databases">
        <title>Draft Genome sequencing of Naganishia species isolated from polar environments using Oxford Nanopore Technology.</title>
        <authorList>
            <person name="Leo P."/>
            <person name="Venkateswaran K."/>
        </authorList>
    </citation>
    <scope>NUCLEOTIDE SEQUENCE</scope>
    <source>
        <strain evidence="1">MNA-CCFEE 5425</strain>
    </source>
</reference>
<name>A0ACC2WR84_9TREE</name>
<sequence length="308" mass="33770">MMVVFQRKIIYMGYIPPGNVGSPLHRLPLFRKLLLHPLLHRPTPHTPPIDLEIIAVPPRSYGLSTHSTPSESRLLKDYTAICEYATTRAEQHAAGVRGHQVPVIFMGHSLGASIAAVLLSQLPTQSASSSDASTATPTTEHPDRQARVRCDGLIFENGFASIPGMVKALYPHRWLPYHHLGSFAFDRWDALAAFGSPVESSAAVLVAEDSTSNATKVGKTQPSFPSSLHAIPILFISSDKDEMVPPVMMQQLYGVAKETRSKLQPGDEGQVRWLAVKDALHDFAWQKEAWGKGIVGFVQDIVARVRKG</sequence>
<organism evidence="1 2">
    <name type="scientific">Naganishia vaughanmartiniae</name>
    <dbReference type="NCBI Taxonomy" id="1424756"/>
    <lineage>
        <taxon>Eukaryota</taxon>
        <taxon>Fungi</taxon>
        <taxon>Dikarya</taxon>
        <taxon>Basidiomycota</taxon>
        <taxon>Agaricomycotina</taxon>
        <taxon>Tremellomycetes</taxon>
        <taxon>Filobasidiales</taxon>
        <taxon>Filobasidiaceae</taxon>
        <taxon>Naganishia</taxon>
    </lineage>
</organism>
<keyword evidence="2" id="KW-1185">Reference proteome</keyword>
<dbReference type="Proteomes" id="UP001243375">
    <property type="component" value="Unassembled WGS sequence"/>
</dbReference>
<proteinExistence type="predicted"/>
<comment type="caution">
    <text evidence="1">The sequence shown here is derived from an EMBL/GenBank/DDBJ whole genome shotgun (WGS) entry which is preliminary data.</text>
</comment>
<dbReference type="EMBL" id="JASBWU010000021">
    <property type="protein sequence ID" value="KAJ9113685.1"/>
    <property type="molecule type" value="Genomic_DNA"/>
</dbReference>
<evidence type="ECO:0000313" key="2">
    <source>
        <dbReference type="Proteomes" id="UP001243375"/>
    </source>
</evidence>
<evidence type="ECO:0000313" key="1">
    <source>
        <dbReference type="EMBL" id="KAJ9113685.1"/>
    </source>
</evidence>
<gene>
    <name evidence="1" type="ORF">QFC22_005994</name>
</gene>
<accession>A0ACC2WR84</accession>
<protein>
    <submittedName>
        <fullName evidence="1">Uncharacterized protein</fullName>
    </submittedName>
</protein>